<dbReference type="InterPro" id="IPR022536">
    <property type="entry name" value="EspC"/>
</dbReference>
<proteinExistence type="predicted"/>
<sequence>MSAPGEFQVDPEQIREHAKTVAGIADGLSSAAGGLPGALAENALGSFVQFITAGLSGAMIQAGEAIGSAASAMDGMSSALVQTAEGYERSDDRNAGVLFGRDAR</sequence>
<dbReference type="Proteomes" id="UP000199529">
    <property type="component" value="Unassembled WGS sequence"/>
</dbReference>
<reference evidence="2" key="1">
    <citation type="submission" date="2016-10" db="EMBL/GenBank/DDBJ databases">
        <authorList>
            <person name="Varghese N."/>
            <person name="Submissions S."/>
        </authorList>
    </citation>
    <scope>NUCLEOTIDE SEQUENCE [LARGE SCALE GENOMIC DNA]</scope>
    <source>
        <strain evidence="2">CGMCC 4.3530</strain>
    </source>
</reference>
<dbReference type="EMBL" id="FNOK01000029">
    <property type="protein sequence ID" value="SDY57539.1"/>
    <property type="molecule type" value="Genomic_DNA"/>
</dbReference>
<dbReference type="Pfam" id="PF10824">
    <property type="entry name" value="T7SS_ESX_EspC"/>
    <property type="match status" value="1"/>
</dbReference>
<gene>
    <name evidence="1" type="ORF">SAMN05216215_102992</name>
</gene>
<keyword evidence="2" id="KW-1185">Reference proteome</keyword>
<name>A0A1H3KZX0_9PSEU</name>
<dbReference type="STRING" id="418495.SAMN05216215_102992"/>
<dbReference type="AlphaFoldDB" id="A0A1H3KZX0"/>
<dbReference type="GO" id="GO:0009306">
    <property type="term" value="P:protein secretion"/>
    <property type="evidence" value="ECO:0007669"/>
    <property type="project" value="InterPro"/>
</dbReference>
<organism evidence="1 2">
    <name type="scientific">Saccharopolyspora shandongensis</name>
    <dbReference type="NCBI Taxonomy" id="418495"/>
    <lineage>
        <taxon>Bacteria</taxon>
        <taxon>Bacillati</taxon>
        <taxon>Actinomycetota</taxon>
        <taxon>Actinomycetes</taxon>
        <taxon>Pseudonocardiales</taxon>
        <taxon>Pseudonocardiaceae</taxon>
        <taxon>Saccharopolyspora</taxon>
    </lineage>
</organism>
<dbReference type="RefSeq" id="WP_093270668.1">
    <property type="nucleotide sequence ID" value="NZ_FNOK01000029.1"/>
</dbReference>
<protein>
    <submittedName>
        <fullName evidence="1">Excreted virulence factor EspC, type VII ESX diderm</fullName>
    </submittedName>
</protein>
<dbReference type="SUPFAM" id="SSF140453">
    <property type="entry name" value="EsxAB dimer-like"/>
    <property type="match status" value="1"/>
</dbReference>
<evidence type="ECO:0000313" key="1">
    <source>
        <dbReference type="EMBL" id="SDY57539.1"/>
    </source>
</evidence>
<dbReference type="InterPro" id="IPR036689">
    <property type="entry name" value="ESAT-6-like_sf"/>
</dbReference>
<evidence type="ECO:0000313" key="2">
    <source>
        <dbReference type="Proteomes" id="UP000199529"/>
    </source>
</evidence>
<accession>A0A1H3KZX0</accession>